<evidence type="ECO:0000256" key="2">
    <source>
        <dbReference type="SAM" id="SignalP"/>
    </source>
</evidence>
<keyword evidence="1" id="KW-0812">Transmembrane</keyword>
<keyword evidence="1" id="KW-1133">Transmembrane helix</keyword>
<dbReference type="EMBL" id="JASJOS010000023">
    <property type="protein sequence ID" value="MDJ1485736.1"/>
    <property type="molecule type" value="Genomic_DNA"/>
</dbReference>
<sequence length="115" mass="13373">MRIIKSILLISFLLFSLPSYCTVDALAVNHLTKEIYVFEESEYAGIGWAVVAGESALWEEQEKYFLAKGYRYTTTPNTVDNIFFSVLLSIVGFLIIIWLKRIRFGTKYKMIFKRI</sequence>
<gene>
    <name evidence="3" type="ORF">QNI16_34970</name>
</gene>
<evidence type="ECO:0000256" key="1">
    <source>
        <dbReference type="SAM" id="Phobius"/>
    </source>
</evidence>
<feature type="transmembrane region" description="Helical" evidence="1">
    <location>
        <begin position="82"/>
        <end position="99"/>
    </location>
</feature>
<name>A0AAE3QVF7_9BACT</name>
<evidence type="ECO:0000313" key="3">
    <source>
        <dbReference type="EMBL" id="MDJ1485736.1"/>
    </source>
</evidence>
<organism evidence="3 4">
    <name type="scientific">Xanthocytophaga flava</name>
    <dbReference type="NCBI Taxonomy" id="3048013"/>
    <lineage>
        <taxon>Bacteria</taxon>
        <taxon>Pseudomonadati</taxon>
        <taxon>Bacteroidota</taxon>
        <taxon>Cytophagia</taxon>
        <taxon>Cytophagales</taxon>
        <taxon>Rhodocytophagaceae</taxon>
        <taxon>Xanthocytophaga</taxon>
    </lineage>
</organism>
<protein>
    <submittedName>
        <fullName evidence="3">Uncharacterized protein</fullName>
    </submittedName>
</protein>
<feature type="signal peptide" evidence="2">
    <location>
        <begin position="1"/>
        <end position="21"/>
    </location>
</feature>
<comment type="caution">
    <text evidence="3">The sequence shown here is derived from an EMBL/GenBank/DDBJ whole genome shotgun (WGS) entry which is preliminary data.</text>
</comment>
<keyword evidence="2" id="KW-0732">Signal</keyword>
<reference evidence="3" key="1">
    <citation type="submission" date="2023-05" db="EMBL/GenBank/DDBJ databases">
        <authorList>
            <person name="Zhang X."/>
        </authorList>
    </citation>
    <scope>NUCLEOTIDE SEQUENCE</scope>
    <source>
        <strain evidence="3">YF14B1</strain>
    </source>
</reference>
<feature type="chain" id="PRO_5042241098" evidence="2">
    <location>
        <begin position="22"/>
        <end position="115"/>
    </location>
</feature>
<keyword evidence="1" id="KW-0472">Membrane</keyword>
<dbReference type="Proteomes" id="UP001241110">
    <property type="component" value="Unassembled WGS sequence"/>
</dbReference>
<proteinExistence type="predicted"/>
<dbReference type="AlphaFoldDB" id="A0AAE3QVF7"/>
<accession>A0AAE3QVF7</accession>
<evidence type="ECO:0000313" key="4">
    <source>
        <dbReference type="Proteomes" id="UP001241110"/>
    </source>
</evidence>